<evidence type="ECO:0000256" key="4">
    <source>
        <dbReference type="ARBA" id="ARBA00022679"/>
    </source>
</evidence>
<keyword evidence="7" id="KW-0175">Coiled coil</keyword>
<dbReference type="Gene3D" id="3.40.50.180">
    <property type="entry name" value="Methylesterase CheB, C-terminal domain"/>
    <property type="match status" value="1"/>
</dbReference>
<dbReference type="InterPro" id="IPR022642">
    <property type="entry name" value="CheR_C"/>
</dbReference>
<dbReference type="PROSITE" id="PS50112">
    <property type="entry name" value="PAS"/>
    <property type="match status" value="2"/>
</dbReference>
<dbReference type="Gene3D" id="3.40.50.150">
    <property type="entry name" value="Vaccinia Virus protein VP39"/>
    <property type="match status" value="1"/>
</dbReference>
<keyword evidence="5" id="KW-0949">S-adenosyl-L-methionine</keyword>
<feature type="active site" evidence="6">
    <location>
        <position position="54"/>
    </location>
</feature>
<dbReference type="PANTHER" id="PTHR24422">
    <property type="entry name" value="CHEMOTAXIS PROTEIN METHYLTRANSFERASE"/>
    <property type="match status" value="1"/>
</dbReference>
<dbReference type="GO" id="GO:0008983">
    <property type="term" value="F:protein-glutamate O-methyltransferase activity"/>
    <property type="evidence" value="ECO:0007669"/>
    <property type="project" value="UniProtKB-EC"/>
</dbReference>
<dbReference type="InterPro" id="IPR000673">
    <property type="entry name" value="Sig_transdc_resp-reg_Me-estase"/>
</dbReference>
<feature type="domain" description="Histidine kinase" evidence="8">
    <location>
        <begin position="1332"/>
        <end position="1553"/>
    </location>
</feature>
<evidence type="ECO:0000259" key="9">
    <source>
        <dbReference type="PROSITE" id="PS50112"/>
    </source>
</evidence>
<keyword evidence="6" id="KW-0378">Hydrolase</keyword>
<evidence type="ECO:0000313" key="12">
    <source>
        <dbReference type="EMBL" id="QJW89648.1"/>
    </source>
</evidence>
<dbReference type="GO" id="GO:0032259">
    <property type="term" value="P:methylation"/>
    <property type="evidence" value="ECO:0007669"/>
    <property type="project" value="UniProtKB-KW"/>
</dbReference>
<dbReference type="InterPro" id="IPR000014">
    <property type="entry name" value="PAS"/>
</dbReference>
<evidence type="ECO:0000256" key="5">
    <source>
        <dbReference type="ARBA" id="ARBA00022691"/>
    </source>
</evidence>
<dbReference type="PANTHER" id="PTHR24422:SF27">
    <property type="entry name" value="PROTEIN-GLUTAMATE O-METHYLTRANSFERASE"/>
    <property type="match status" value="1"/>
</dbReference>
<reference evidence="12 13" key="1">
    <citation type="submission" date="2020-05" db="EMBL/GenBank/DDBJ databases">
        <title>Genome sequencing of Spirosoma sp. TS118.</title>
        <authorList>
            <person name="Lee J.-H."/>
            <person name="Jeong S."/>
            <person name="Zhao L."/>
            <person name="Jung J.-H."/>
            <person name="Kim M.-K."/>
            <person name="Lim S."/>
        </authorList>
    </citation>
    <scope>NUCLEOTIDE SEQUENCE [LARGE SCALE GENOMIC DNA]</scope>
    <source>
        <strain evidence="12 13">TS118</strain>
    </source>
</reference>
<dbReference type="InterPro" id="IPR000780">
    <property type="entry name" value="CheR_MeTrfase"/>
</dbReference>
<dbReference type="CDD" id="cd16434">
    <property type="entry name" value="CheB-CheR_fusion"/>
    <property type="match status" value="1"/>
</dbReference>
<dbReference type="Pfam" id="PF08448">
    <property type="entry name" value="PAS_4"/>
    <property type="match status" value="2"/>
</dbReference>
<organism evidence="12 13">
    <name type="scientific">Spirosoma taeanense</name>
    <dbReference type="NCBI Taxonomy" id="2735870"/>
    <lineage>
        <taxon>Bacteria</taxon>
        <taxon>Pseudomonadati</taxon>
        <taxon>Bacteroidota</taxon>
        <taxon>Cytophagia</taxon>
        <taxon>Cytophagales</taxon>
        <taxon>Cytophagaceae</taxon>
        <taxon>Spirosoma</taxon>
    </lineage>
</organism>
<dbReference type="SMART" id="SM00387">
    <property type="entry name" value="HATPase_c"/>
    <property type="match status" value="1"/>
</dbReference>
<dbReference type="SMART" id="SM00388">
    <property type="entry name" value="HisKA"/>
    <property type="match status" value="1"/>
</dbReference>
<feature type="active site" evidence="6">
    <location>
        <position position="151"/>
    </location>
</feature>
<feature type="domain" description="CheB-type methylesterase" evidence="10">
    <location>
        <begin position="15"/>
        <end position="201"/>
    </location>
</feature>
<evidence type="ECO:0000256" key="7">
    <source>
        <dbReference type="SAM" id="Coils"/>
    </source>
</evidence>
<keyword evidence="6" id="KW-0145">Chemotaxis</keyword>
<feature type="active site" evidence="6">
    <location>
        <position position="27"/>
    </location>
</feature>
<dbReference type="KEGG" id="stae:HNV11_09770"/>
<feature type="domain" description="PAS" evidence="9">
    <location>
        <begin position="870"/>
        <end position="926"/>
    </location>
</feature>
<dbReference type="PROSITE" id="PS50109">
    <property type="entry name" value="HIS_KIN"/>
    <property type="match status" value="1"/>
</dbReference>
<keyword evidence="4" id="KW-0808">Transferase</keyword>
<dbReference type="RefSeq" id="WP_171739488.1">
    <property type="nucleotide sequence ID" value="NZ_CP053435.1"/>
</dbReference>
<dbReference type="EMBL" id="CP053435">
    <property type="protein sequence ID" value="QJW89648.1"/>
    <property type="molecule type" value="Genomic_DNA"/>
</dbReference>
<accession>A0A6M5Y599</accession>
<proteinExistence type="predicted"/>
<dbReference type="GO" id="GO:0006935">
    <property type="term" value="P:chemotaxis"/>
    <property type="evidence" value="ECO:0007669"/>
    <property type="project" value="UniProtKB-UniRule"/>
</dbReference>
<sequence length="1554" mass="174721">MSKQKSKPSHEQPNAHPVVPIVAVGASAGGIDAFSQLLANLSPTTGLAFVYIQHLDTGYDSHLIDILSQKTSMRVVEADHLLPIEPNQVYVIPTGKDLEVIDGVLTLVTHPKSHLPARSGMHMPIDQFFIKLADQQKNAAIAVILSGTATDGTLGLRAIKVAGGITFAQDETAQFQGMPKSAISEGVVDWVLPPAQIAKELEALSQQMTVFQQPELTEPDDDSENGAESITTIIQLLRRSVGVDFSHYKITTIRRRIIRRMLLLKLETLREYTPYLEQNPEEVQLLYNDLLINVTTFFRDHETMDYLKKVLFARILADRNPRQPLRIWIPACSTGQEAYSLAMILLEVLGDRSSGIGIQIFATDLSEQAVAKARLGSYTRGEVMDVSPKRLQRFFTKIDDHYRINRNVRDLCVFAQHNVLKDPPFSRVDLISCRNLLIYLDNVFQRKAISLFHYALNPSGILLLGKSETIGNATNLFAPVSKNYKVFLRKNDAASRTTFDMGVRQGFDRQTEPSQSTVSAELPAYPSKFSLANDLDRVVDTLLLQQYVPASVVVNADLDILQFRGSTGLFLEPAHGKASLNLLKMARPSLAFELRNLIHKVRKTREPVRKEGLNVKIRSKTHYVAIEAVPLRTDAEEQLFLILFEETVPTVSTGTSSTDAGNLRIRQLEEELATMREDMRSIIEEQDSSNEELQLANEEIISSNEELQSINEELETSKEEIESTNEELLTINQELQVRNDQLSEAIEFSEAIFSTIREATLVLDKDLRVRSANKTFYKLFRTTEDDTEGRLIYELGNRQWNIPQLRMLLTDVLMQDNQIEGFEVVHSFPEIGEKVLLLNARRVIRQQESILLAIEDITDHRQAQQLLAEREAWLHTLIDNAPAMIWVTNAQGQYTFFNKAWQDFTGRPLDKALKLGWEQLIHPDDRASYLTTASAASATYEPFQMEFRIRRHDGEYRWLLMNAKPTFATSDPNASPEADGSAREFFNGYIGTGSEIYNRRTLIQALDLYAHERTRRVIEASATLEHTRSRVAQTEPGSAEQKQAQEELRQSEEQLQALIESTPDVIMRWDNHRRLIAANSALTKKTGVPLKTLLGKTNVEMGQPNEIALPYMDSLRQVIETGKPKNHFHSFLTPTGLAYYYSRLVPELGPDGSVQSVLAIARDVTELKLVEEIQQTANNLQAVLNSSPAAIGMFRAVRNAHYKVVDFHLIACNQKFADFVRQQIIELVGQSVTRLGQSLWQDKTVDELTQALSSAEPIYREQYDEPNNRWLGISMTKSEDGVVVTGLDITALREAEQKLDHLFQEVERSSQNVQSLEAVRQQLRQRGEFLRTTTHDLRGSFGVIQGAASLLSITDTEKERSHMLAMLHRNLRQATQMLTQLLDYSRLEAGQEELLISEFDAADMLCEMSKSVQPLADEKGLTIKTEGPKQLMVQGDAVKVQRITQNLVLNALKYTQAGHVTISWQTAEGGWQLGVSDTGPGLSPDLIGMFTNDEAGHLSRPDAGPQLPKDRDSGEGIGLFIVKRLVELLNARLSVDSQPEKGTHFQIFFPAISS</sequence>
<dbReference type="InterPro" id="IPR003594">
    <property type="entry name" value="HATPase_dom"/>
</dbReference>
<dbReference type="GO" id="GO:0008984">
    <property type="term" value="F:protein-glutamate methylesterase activity"/>
    <property type="evidence" value="ECO:0007669"/>
    <property type="project" value="InterPro"/>
</dbReference>
<dbReference type="PROSITE" id="PS50123">
    <property type="entry name" value="CHER"/>
    <property type="match status" value="1"/>
</dbReference>
<dbReference type="GO" id="GO:0005737">
    <property type="term" value="C:cytoplasm"/>
    <property type="evidence" value="ECO:0007669"/>
    <property type="project" value="InterPro"/>
</dbReference>
<dbReference type="SMART" id="SM00091">
    <property type="entry name" value="PAS"/>
    <property type="match status" value="4"/>
</dbReference>
<dbReference type="SUPFAM" id="SSF47384">
    <property type="entry name" value="Homodimeric domain of signal transducing histidine kinase"/>
    <property type="match status" value="1"/>
</dbReference>
<feature type="coiled-coil region" evidence="7">
    <location>
        <begin position="1292"/>
        <end position="1326"/>
    </location>
</feature>
<dbReference type="NCBIfam" id="TIGR00229">
    <property type="entry name" value="sensory_box"/>
    <property type="match status" value="2"/>
</dbReference>
<dbReference type="SMART" id="SM00138">
    <property type="entry name" value="MeTrc"/>
    <property type="match status" value="1"/>
</dbReference>
<evidence type="ECO:0000256" key="2">
    <source>
        <dbReference type="ARBA" id="ARBA00001541"/>
    </source>
</evidence>
<dbReference type="InterPro" id="IPR003661">
    <property type="entry name" value="HisK_dim/P_dom"/>
</dbReference>
<dbReference type="InterPro" id="IPR036890">
    <property type="entry name" value="HATPase_C_sf"/>
</dbReference>
<dbReference type="PROSITE" id="PS50122">
    <property type="entry name" value="CHEB"/>
    <property type="match status" value="1"/>
</dbReference>
<protein>
    <submittedName>
        <fullName evidence="12">PAS domain-containing protein</fullName>
    </submittedName>
</protein>
<dbReference type="InterPro" id="IPR036097">
    <property type="entry name" value="HisK_dim/P_sf"/>
</dbReference>
<dbReference type="CDD" id="cd00130">
    <property type="entry name" value="PAS"/>
    <property type="match status" value="2"/>
</dbReference>
<dbReference type="Pfam" id="PF08447">
    <property type="entry name" value="PAS_3"/>
    <property type="match status" value="1"/>
</dbReference>
<dbReference type="Gene3D" id="1.10.155.10">
    <property type="entry name" value="Chemotaxis receptor methyltransferase CheR, N-terminal domain"/>
    <property type="match status" value="1"/>
</dbReference>
<dbReference type="CDD" id="cd00082">
    <property type="entry name" value="HisKA"/>
    <property type="match status" value="1"/>
</dbReference>
<dbReference type="PRINTS" id="PR00996">
    <property type="entry name" value="CHERMTFRASE"/>
</dbReference>
<evidence type="ECO:0000259" key="11">
    <source>
        <dbReference type="PROSITE" id="PS50123"/>
    </source>
</evidence>
<dbReference type="InterPro" id="IPR013655">
    <property type="entry name" value="PAS_fold_3"/>
</dbReference>
<dbReference type="InterPro" id="IPR035909">
    <property type="entry name" value="CheB_C"/>
</dbReference>
<dbReference type="Proteomes" id="UP000502756">
    <property type="component" value="Chromosome"/>
</dbReference>
<dbReference type="Gene3D" id="1.10.287.130">
    <property type="match status" value="1"/>
</dbReference>
<dbReference type="GO" id="GO:0000155">
    <property type="term" value="F:phosphorelay sensor kinase activity"/>
    <property type="evidence" value="ECO:0007669"/>
    <property type="project" value="InterPro"/>
</dbReference>
<feature type="domain" description="CheR-type methyltransferase" evidence="11">
    <location>
        <begin position="233"/>
        <end position="500"/>
    </location>
</feature>
<dbReference type="SUPFAM" id="SSF53335">
    <property type="entry name" value="S-adenosyl-L-methionine-dependent methyltransferases"/>
    <property type="match status" value="1"/>
</dbReference>
<dbReference type="InterPro" id="IPR005467">
    <property type="entry name" value="His_kinase_dom"/>
</dbReference>
<dbReference type="SUPFAM" id="SSF55785">
    <property type="entry name" value="PYP-like sensor domain (PAS domain)"/>
    <property type="match status" value="3"/>
</dbReference>
<evidence type="ECO:0000256" key="6">
    <source>
        <dbReference type="PROSITE-ProRule" id="PRU00050"/>
    </source>
</evidence>
<dbReference type="SUPFAM" id="SSF52738">
    <property type="entry name" value="Methylesterase CheB, C-terminal domain"/>
    <property type="match status" value="1"/>
</dbReference>
<dbReference type="InterPro" id="IPR029063">
    <property type="entry name" value="SAM-dependent_MTases_sf"/>
</dbReference>
<dbReference type="SUPFAM" id="SSF47757">
    <property type="entry name" value="Chemotaxis receptor methyltransferase CheR, N-terminal domain"/>
    <property type="match status" value="1"/>
</dbReference>
<dbReference type="Pfam" id="PF03705">
    <property type="entry name" value="CheR_N"/>
    <property type="match status" value="1"/>
</dbReference>
<evidence type="ECO:0000256" key="1">
    <source>
        <dbReference type="ARBA" id="ARBA00000085"/>
    </source>
</evidence>
<feature type="domain" description="PAS" evidence="9">
    <location>
        <begin position="1051"/>
        <end position="1122"/>
    </location>
</feature>
<feature type="coiled-coil region" evidence="7">
    <location>
        <begin position="658"/>
        <end position="752"/>
    </location>
</feature>
<keyword evidence="3" id="KW-0489">Methyltransferase</keyword>
<dbReference type="Pfam" id="PF01339">
    <property type="entry name" value="CheB_methylest"/>
    <property type="match status" value="1"/>
</dbReference>
<comment type="catalytic activity">
    <reaction evidence="2">
        <text>L-glutamyl-[protein] + S-adenosyl-L-methionine = [protein]-L-glutamate 5-O-methyl ester + S-adenosyl-L-homocysteine</text>
        <dbReference type="Rhea" id="RHEA:24452"/>
        <dbReference type="Rhea" id="RHEA-COMP:10208"/>
        <dbReference type="Rhea" id="RHEA-COMP:10311"/>
        <dbReference type="ChEBI" id="CHEBI:29973"/>
        <dbReference type="ChEBI" id="CHEBI:57856"/>
        <dbReference type="ChEBI" id="CHEBI:59789"/>
        <dbReference type="ChEBI" id="CHEBI:82795"/>
        <dbReference type="EC" id="2.1.1.80"/>
    </reaction>
</comment>
<dbReference type="Gene3D" id="3.30.565.10">
    <property type="entry name" value="Histidine kinase-like ATPase, C-terminal domain"/>
    <property type="match status" value="1"/>
</dbReference>
<dbReference type="GO" id="GO:0000156">
    <property type="term" value="F:phosphorelay response regulator activity"/>
    <property type="evidence" value="ECO:0007669"/>
    <property type="project" value="InterPro"/>
</dbReference>
<dbReference type="InterPro" id="IPR022641">
    <property type="entry name" value="CheR_N"/>
</dbReference>
<dbReference type="Gene3D" id="3.30.450.20">
    <property type="entry name" value="PAS domain"/>
    <property type="match status" value="4"/>
</dbReference>
<dbReference type="Pfam" id="PF00512">
    <property type="entry name" value="HisKA"/>
    <property type="match status" value="1"/>
</dbReference>
<gene>
    <name evidence="12" type="ORF">HNV11_09770</name>
</gene>
<evidence type="ECO:0000313" key="13">
    <source>
        <dbReference type="Proteomes" id="UP000502756"/>
    </source>
</evidence>
<evidence type="ECO:0000259" key="10">
    <source>
        <dbReference type="PROSITE" id="PS50122"/>
    </source>
</evidence>
<evidence type="ECO:0000259" key="8">
    <source>
        <dbReference type="PROSITE" id="PS50109"/>
    </source>
</evidence>
<dbReference type="InterPro" id="IPR013656">
    <property type="entry name" value="PAS_4"/>
</dbReference>
<dbReference type="InterPro" id="IPR035965">
    <property type="entry name" value="PAS-like_dom_sf"/>
</dbReference>
<dbReference type="Pfam" id="PF02518">
    <property type="entry name" value="HATPase_c"/>
    <property type="match status" value="1"/>
</dbReference>
<dbReference type="InterPro" id="IPR036804">
    <property type="entry name" value="CheR_N_sf"/>
</dbReference>
<dbReference type="SUPFAM" id="SSF55874">
    <property type="entry name" value="ATPase domain of HSP90 chaperone/DNA topoisomerase II/histidine kinase"/>
    <property type="match status" value="1"/>
</dbReference>
<keyword evidence="13" id="KW-1185">Reference proteome</keyword>
<dbReference type="CDD" id="cd00075">
    <property type="entry name" value="HATPase"/>
    <property type="match status" value="1"/>
</dbReference>
<dbReference type="Pfam" id="PF01739">
    <property type="entry name" value="CheR"/>
    <property type="match status" value="1"/>
</dbReference>
<dbReference type="InterPro" id="IPR050903">
    <property type="entry name" value="Bact_Chemotaxis_MeTrfase"/>
</dbReference>
<comment type="catalytic activity">
    <reaction evidence="1">
        <text>ATP + protein L-histidine = ADP + protein N-phospho-L-histidine.</text>
        <dbReference type="EC" id="2.7.13.3"/>
    </reaction>
</comment>
<name>A0A6M5Y599_9BACT</name>
<evidence type="ECO:0000256" key="3">
    <source>
        <dbReference type="ARBA" id="ARBA00022603"/>
    </source>
</evidence>